<evidence type="ECO:0000313" key="1">
    <source>
        <dbReference type="EMBL" id="MBX65130.1"/>
    </source>
</evidence>
<name>A0A2P2QDM5_RHIMU</name>
<sequence length="43" mass="4744">MGRRNKQAKVLDSMVKKISFDSQHASHAIDLISYTSIIILLGG</sequence>
<dbReference type="EMBL" id="GGEC01084646">
    <property type="protein sequence ID" value="MBX65130.1"/>
    <property type="molecule type" value="Transcribed_RNA"/>
</dbReference>
<organism evidence="1">
    <name type="scientific">Rhizophora mucronata</name>
    <name type="common">Asiatic mangrove</name>
    <dbReference type="NCBI Taxonomy" id="61149"/>
    <lineage>
        <taxon>Eukaryota</taxon>
        <taxon>Viridiplantae</taxon>
        <taxon>Streptophyta</taxon>
        <taxon>Embryophyta</taxon>
        <taxon>Tracheophyta</taxon>
        <taxon>Spermatophyta</taxon>
        <taxon>Magnoliopsida</taxon>
        <taxon>eudicotyledons</taxon>
        <taxon>Gunneridae</taxon>
        <taxon>Pentapetalae</taxon>
        <taxon>rosids</taxon>
        <taxon>fabids</taxon>
        <taxon>Malpighiales</taxon>
        <taxon>Rhizophoraceae</taxon>
        <taxon>Rhizophora</taxon>
    </lineage>
</organism>
<accession>A0A2P2QDM5</accession>
<dbReference type="AlphaFoldDB" id="A0A2P2QDM5"/>
<proteinExistence type="predicted"/>
<reference evidence="1" key="1">
    <citation type="submission" date="2018-02" db="EMBL/GenBank/DDBJ databases">
        <title>Rhizophora mucronata_Transcriptome.</title>
        <authorList>
            <person name="Meera S.P."/>
            <person name="Sreeshan A."/>
            <person name="Augustine A."/>
        </authorList>
    </citation>
    <scope>NUCLEOTIDE SEQUENCE</scope>
    <source>
        <tissue evidence="1">Leaf</tissue>
    </source>
</reference>
<protein>
    <submittedName>
        <fullName evidence="1">Uncharacterized protein</fullName>
    </submittedName>
</protein>